<sequence length="148" mass="16032">MGYFLYETLLYGPAAAIPNIAFNAMQCLVGAAAATALGLVLLKTKLFSPENAMLPVCAEILREPKNGPDVVLIAKRDHQALIQKAGDMLSVQGIMARLVVVDDNYAFERLSPSQRERFLPPGKPYVRVENDDTTPKAVMQAAVEATGK</sequence>
<reference evidence="2" key="1">
    <citation type="submission" date="2019-08" db="EMBL/GenBank/DDBJ databases">
        <authorList>
            <person name="Kucharzyk K."/>
            <person name="Murdoch R.W."/>
            <person name="Higgins S."/>
            <person name="Loffler F."/>
        </authorList>
    </citation>
    <scope>NUCLEOTIDE SEQUENCE</scope>
</reference>
<dbReference type="EMBL" id="VSSQ01055054">
    <property type="protein sequence ID" value="MPN08957.1"/>
    <property type="molecule type" value="Genomic_DNA"/>
</dbReference>
<evidence type="ECO:0000256" key="1">
    <source>
        <dbReference type="SAM" id="Phobius"/>
    </source>
</evidence>
<keyword evidence="1" id="KW-1133">Transmembrane helix</keyword>
<keyword evidence="1" id="KW-0812">Transmembrane</keyword>
<gene>
    <name evidence="2" type="ORF">SDC9_156245</name>
</gene>
<keyword evidence="1" id="KW-0472">Membrane</keyword>
<name>A0A645F465_9ZZZZ</name>
<organism evidence="2">
    <name type="scientific">bioreactor metagenome</name>
    <dbReference type="NCBI Taxonomy" id="1076179"/>
    <lineage>
        <taxon>unclassified sequences</taxon>
        <taxon>metagenomes</taxon>
        <taxon>ecological metagenomes</taxon>
    </lineage>
</organism>
<evidence type="ECO:0000313" key="2">
    <source>
        <dbReference type="EMBL" id="MPN08957.1"/>
    </source>
</evidence>
<comment type="caution">
    <text evidence="2">The sequence shown here is derived from an EMBL/GenBank/DDBJ whole genome shotgun (WGS) entry which is preliminary data.</text>
</comment>
<accession>A0A645F465</accession>
<feature type="transmembrane region" description="Helical" evidence="1">
    <location>
        <begin position="20"/>
        <end position="42"/>
    </location>
</feature>
<proteinExistence type="predicted"/>
<protein>
    <submittedName>
        <fullName evidence="2">Uncharacterized protein</fullName>
    </submittedName>
</protein>
<dbReference type="AlphaFoldDB" id="A0A645F465"/>
<dbReference type="Gene3D" id="1.10.1760.20">
    <property type="match status" value="1"/>
</dbReference>